<reference evidence="1" key="2">
    <citation type="journal article" date="2015" name="Fish Shellfish Immunol.">
        <title>Early steps in the European eel (Anguilla anguilla)-Vibrio vulnificus interaction in the gills: Role of the RtxA13 toxin.</title>
        <authorList>
            <person name="Callol A."/>
            <person name="Pajuelo D."/>
            <person name="Ebbesson L."/>
            <person name="Teles M."/>
            <person name="MacKenzie S."/>
            <person name="Amaro C."/>
        </authorList>
    </citation>
    <scope>NUCLEOTIDE SEQUENCE</scope>
</reference>
<accession>A0A0E9PHI2</accession>
<proteinExistence type="predicted"/>
<organism evidence="1">
    <name type="scientific">Anguilla anguilla</name>
    <name type="common">European freshwater eel</name>
    <name type="synonym">Muraena anguilla</name>
    <dbReference type="NCBI Taxonomy" id="7936"/>
    <lineage>
        <taxon>Eukaryota</taxon>
        <taxon>Metazoa</taxon>
        <taxon>Chordata</taxon>
        <taxon>Craniata</taxon>
        <taxon>Vertebrata</taxon>
        <taxon>Euteleostomi</taxon>
        <taxon>Actinopterygii</taxon>
        <taxon>Neopterygii</taxon>
        <taxon>Teleostei</taxon>
        <taxon>Anguilliformes</taxon>
        <taxon>Anguillidae</taxon>
        <taxon>Anguilla</taxon>
    </lineage>
</organism>
<sequence length="28" mass="3504">MVGNKETLLFVFWHSCPLSNWLKYWLKY</sequence>
<evidence type="ECO:0000313" key="1">
    <source>
        <dbReference type="EMBL" id="JAH03994.1"/>
    </source>
</evidence>
<dbReference type="AlphaFoldDB" id="A0A0E9PHI2"/>
<dbReference type="EMBL" id="GBXM01104583">
    <property type="protein sequence ID" value="JAH03994.1"/>
    <property type="molecule type" value="Transcribed_RNA"/>
</dbReference>
<protein>
    <submittedName>
        <fullName evidence="1">Uncharacterized protein</fullName>
    </submittedName>
</protein>
<reference evidence="1" key="1">
    <citation type="submission" date="2014-11" db="EMBL/GenBank/DDBJ databases">
        <authorList>
            <person name="Amaro Gonzalez C."/>
        </authorList>
    </citation>
    <scope>NUCLEOTIDE SEQUENCE</scope>
</reference>
<name>A0A0E9PHI2_ANGAN</name>